<dbReference type="GO" id="GO:0005524">
    <property type="term" value="F:ATP binding"/>
    <property type="evidence" value="ECO:0007669"/>
    <property type="project" value="InterPro"/>
</dbReference>
<dbReference type="InterPro" id="IPR027417">
    <property type="entry name" value="P-loop_NTPase"/>
</dbReference>
<dbReference type="InterPro" id="IPR000212">
    <property type="entry name" value="DNA_helicase_UvrD/REP"/>
</dbReference>
<organism evidence="1 2">
    <name type="scientific">Halioglobus maricola</name>
    <dbReference type="NCBI Taxonomy" id="2601894"/>
    <lineage>
        <taxon>Bacteria</taxon>
        <taxon>Pseudomonadati</taxon>
        <taxon>Pseudomonadota</taxon>
        <taxon>Gammaproteobacteria</taxon>
        <taxon>Cellvibrionales</taxon>
        <taxon>Halieaceae</taxon>
        <taxon>Halioglobus</taxon>
    </lineage>
</organism>
<dbReference type="RefSeq" id="WP_152662040.1">
    <property type="nucleotide sequence ID" value="NZ_CP036422.1"/>
</dbReference>
<reference evidence="1 2" key="1">
    <citation type="submission" date="2019-02" db="EMBL/GenBank/DDBJ databases">
        <authorList>
            <person name="Li S.-H."/>
        </authorList>
    </citation>
    <scope>NUCLEOTIDE SEQUENCE [LARGE SCALE GENOMIC DNA]</scope>
    <source>
        <strain evidence="1 2">IMCC14385</strain>
    </source>
</reference>
<protein>
    <submittedName>
        <fullName evidence="1">Uncharacterized protein</fullName>
    </submittedName>
</protein>
<dbReference type="Gene3D" id="3.40.50.300">
    <property type="entry name" value="P-loop containing nucleotide triphosphate hydrolases"/>
    <property type="match status" value="2"/>
</dbReference>
<evidence type="ECO:0000313" key="1">
    <source>
        <dbReference type="EMBL" id="QFU75934.1"/>
    </source>
</evidence>
<proteinExistence type="predicted"/>
<dbReference type="GO" id="GO:0000724">
    <property type="term" value="P:double-strand break repair via homologous recombination"/>
    <property type="evidence" value="ECO:0007669"/>
    <property type="project" value="TreeGrafter"/>
</dbReference>
<dbReference type="SUPFAM" id="SSF52540">
    <property type="entry name" value="P-loop containing nucleoside triphosphate hydrolases"/>
    <property type="match status" value="1"/>
</dbReference>
<dbReference type="OrthoDB" id="7211215at2"/>
<dbReference type="GO" id="GO:0003677">
    <property type="term" value="F:DNA binding"/>
    <property type="evidence" value="ECO:0007669"/>
    <property type="project" value="InterPro"/>
</dbReference>
<dbReference type="Pfam" id="PF13245">
    <property type="entry name" value="AAA_19"/>
    <property type="match status" value="1"/>
</dbReference>
<dbReference type="GO" id="GO:0031297">
    <property type="term" value="P:replication fork processing"/>
    <property type="evidence" value="ECO:0007669"/>
    <property type="project" value="TreeGrafter"/>
</dbReference>
<dbReference type="EMBL" id="CP036422">
    <property type="protein sequence ID" value="QFU75934.1"/>
    <property type="molecule type" value="Genomic_DNA"/>
</dbReference>
<evidence type="ECO:0000313" key="2">
    <source>
        <dbReference type="Proteomes" id="UP000326287"/>
    </source>
</evidence>
<dbReference type="GO" id="GO:0043138">
    <property type="term" value="F:3'-5' DNA helicase activity"/>
    <property type="evidence" value="ECO:0007669"/>
    <property type="project" value="TreeGrafter"/>
</dbReference>
<dbReference type="Proteomes" id="UP000326287">
    <property type="component" value="Chromosome"/>
</dbReference>
<gene>
    <name evidence="1" type="ORF">EY643_09820</name>
</gene>
<dbReference type="KEGG" id="halc:EY643_09820"/>
<accession>A0A5P9NL22</accession>
<sequence length="468" mass="52494">MDYSSFLSHDKVLLVAPAGYGKTFTLAQCLKHTTGKSLILTHTHAGVASIKKKLKDEQVDTAKFNVETISSFAQKYVQSFYSGSDAPEQDDRKNYHPFILTKAIEILSISAVHHVVTASYTGIFVDEYQDCTHEHHSLIMTLAKHLPLRIFGDALQGIFNFNGDLVDFSSDLDDFYRFPPLSTPHRWELAGNAALGKALDTIRRNLEEGEDIDLSRYDTTIEYVNGSTGYYVPGSPPAQKIKDVRKEGSLLIIHPNTVNLEPRLKFSSRYKDITPIESIDDKTFYRLARAADEFDATEKYPVLKKLAGELYTKTEVDKWFGPSDFKNKRGDAAKGHVNDLKNCLGGGGSLRTLSAALEKVADLPAFSCTRKELLRSLNKAIDIAMAKNLSVYEGMKEQRNNVRRAGRKIEGRHIGTTLLTKGLEFDTVVVLDAHRFECPKHLYVALTRCRKRLVVIANTQKLSPYRPS</sequence>
<dbReference type="PANTHER" id="PTHR11070">
    <property type="entry name" value="UVRD / RECB / PCRA DNA HELICASE FAMILY MEMBER"/>
    <property type="match status" value="1"/>
</dbReference>
<dbReference type="PANTHER" id="PTHR11070:SF30">
    <property type="entry name" value="F-BOX DNA HELICASE 1"/>
    <property type="match status" value="1"/>
</dbReference>
<name>A0A5P9NL22_9GAMM</name>
<dbReference type="AlphaFoldDB" id="A0A5P9NL22"/>
<keyword evidence="2" id="KW-1185">Reference proteome</keyword>